<evidence type="ECO:0000256" key="1">
    <source>
        <dbReference type="SAM" id="Phobius"/>
    </source>
</evidence>
<organism evidence="2 3">
    <name type="scientific">Vibrio chanodichtyis</name>
    <dbReference type="NCBI Taxonomy" id="3027932"/>
    <lineage>
        <taxon>Bacteria</taxon>
        <taxon>Pseudomonadati</taxon>
        <taxon>Pseudomonadota</taxon>
        <taxon>Gammaproteobacteria</taxon>
        <taxon>Vibrionales</taxon>
        <taxon>Vibrionaceae</taxon>
        <taxon>Vibrio</taxon>
    </lineage>
</organism>
<dbReference type="EMBL" id="JARBFT010000010">
    <property type="protein sequence ID" value="MDE1515432.1"/>
    <property type="molecule type" value="Genomic_DNA"/>
</dbReference>
<evidence type="ECO:0000313" key="2">
    <source>
        <dbReference type="EMBL" id="MDE1515432.1"/>
    </source>
</evidence>
<name>A0ABT5V2V7_9VIBR</name>
<reference evidence="2 3" key="1">
    <citation type="submission" date="2023-02" db="EMBL/GenBank/DDBJ databases">
        <title>Vibrio intestini sp. nov., a close relative of Vibrio cholerae isolated from the intestine of Healthy Culter dabryi.</title>
        <authorList>
            <person name="Wu N."/>
        </authorList>
    </citation>
    <scope>NUCLEOTIDE SEQUENCE [LARGE SCALE GENOMIC DNA]</scope>
    <source>
        <strain evidence="2 3">DSL-7</strain>
    </source>
</reference>
<keyword evidence="3" id="KW-1185">Reference proteome</keyword>
<accession>A0ABT5V2V7</accession>
<sequence>MDSISLFISIAIVAWVTQIAMSFFQIRAFNKMIQSMARKGKVKIGRTKNRLKARTIVVLVEAENGTIIDAKVLHGITVFARPKTLTEVIGYTYPLSKQTMDGLNNGIKEALNVAFQTE</sequence>
<dbReference type="RefSeq" id="WP_274723052.1">
    <property type="nucleotide sequence ID" value="NZ_JARBFT010000010.1"/>
</dbReference>
<dbReference type="Proteomes" id="UP001216189">
    <property type="component" value="Unassembled WGS sequence"/>
</dbReference>
<dbReference type="Pfam" id="PF06923">
    <property type="entry name" value="GutM"/>
    <property type="match status" value="1"/>
</dbReference>
<comment type="caution">
    <text evidence="2">The sequence shown here is derived from an EMBL/GenBank/DDBJ whole genome shotgun (WGS) entry which is preliminary data.</text>
</comment>
<keyword evidence="1" id="KW-0812">Transmembrane</keyword>
<dbReference type="InterPro" id="IPR009693">
    <property type="entry name" value="Glucitol_operon_activator"/>
</dbReference>
<gene>
    <name evidence="2" type="ORF">PUN32_10460</name>
</gene>
<feature type="transmembrane region" description="Helical" evidence="1">
    <location>
        <begin position="6"/>
        <end position="29"/>
    </location>
</feature>
<keyword evidence="1" id="KW-0472">Membrane</keyword>
<keyword evidence="1" id="KW-1133">Transmembrane helix</keyword>
<proteinExistence type="predicted"/>
<evidence type="ECO:0000313" key="3">
    <source>
        <dbReference type="Proteomes" id="UP001216189"/>
    </source>
</evidence>
<protein>
    <submittedName>
        <fullName evidence="2">Transcriptional regulator GutM</fullName>
    </submittedName>
</protein>